<dbReference type="SUPFAM" id="SSF141673">
    <property type="entry name" value="MOSC N-terminal domain-like"/>
    <property type="match status" value="1"/>
</dbReference>
<dbReference type="OrthoDB" id="17255at2759"/>
<evidence type="ECO:0000313" key="3">
    <source>
        <dbReference type="EMBL" id="RUS90148.1"/>
    </source>
</evidence>
<dbReference type="InterPro" id="IPR005303">
    <property type="entry name" value="MOCOS_middle"/>
</dbReference>
<feature type="transmembrane region" description="Helical" evidence="1">
    <location>
        <begin position="15"/>
        <end position="33"/>
    </location>
</feature>
<dbReference type="PROSITE" id="PS51340">
    <property type="entry name" value="MOSC"/>
    <property type="match status" value="1"/>
</dbReference>
<dbReference type="GO" id="GO:0003824">
    <property type="term" value="F:catalytic activity"/>
    <property type="evidence" value="ECO:0007669"/>
    <property type="project" value="InterPro"/>
</dbReference>
<keyword evidence="1" id="KW-0472">Membrane</keyword>
<feature type="domain" description="MOSC" evidence="2">
    <location>
        <begin position="159"/>
        <end position="293"/>
    </location>
</feature>
<dbReference type="Proteomes" id="UP000271974">
    <property type="component" value="Unassembled WGS sequence"/>
</dbReference>
<dbReference type="Pfam" id="PF03473">
    <property type="entry name" value="MOSC"/>
    <property type="match status" value="1"/>
</dbReference>
<dbReference type="Pfam" id="PF03476">
    <property type="entry name" value="MOSC_N"/>
    <property type="match status" value="1"/>
</dbReference>
<dbReference type="GO" id="GO:0030170">
    <property type="term" value="F:pyridoxal phosphate binding"/>
    <property type="evidence" value="ECO:0007669"/>
    <property type="project" value="InterPro"/>
</dbReference>
<dbReference type="STRING" id="188477.A0A3S0ZZU3"/>
<dbReference type="PANTHER" id="PTHR14237:SF19">
    <property type="entry name" value="MITOCHONDRIAL AMIDOXIME REDUCING COMPONENT 1"/>
    <property type="match status" value="1"/>
</dbReference>
<keyword evidence="1" id="KW-1133">Transmembrane helix</keyword>
<evidence type="ECO:0000256" key="1">
    <source>
        <dbReference type="SAM" id="Phobius"/>
    </source>
</evidence>
<reference evidence="3 4" key="1">
    <citation type="submission" date="2019-01" db="EMBL/GenBank/DDBJ databases">
        <title>A draft genome assembly of the solar-powered sea slug Elysia chlorotica.</title>
        <authorList>
            <person name="Cai H."/>
            <person name="Li Q."/>
            <person name="Fang X."/>
            <person name="Li J."/>
            <person name="Curtis N.E."/>
            <person name="Altenburger A."/>
            <person name="Shibata T."/>
            <person name="Feng M."/>
            <person name="Maeda T."/>
            <person name="Schwartz J.A."/>
            <person name="Shigenobu S."/>
            <person name="Lundholm N."/>
            <person name="Nishiyama T."/>
            <person name="Yang H."/>
            <person name="Hasebe M."/>
            <person name="Li S."/>
            <person name="Pierce S.K."/>
            <person name="Wang J."/>
        </authorList>
    </citation>
    <scope>NUCLEOTIDE SEQUENCE [LARGE SCALE GENOMIC DNA]</scope>
    <source>
        <strain evidence="3">EC2010</strain>
        <tissue evidence="3">Whole organism of an adult</tissue>
    </source>
</reference>
<organism evidence="3 4">
    <name type="scientific">Elysia chlorotica</name>
    <name type="common">Eastern emerald elysia</name>
    <name type="synonym">Sea slug</name>
    <dbReference type="NCBI Taxonomy" id="188477"/>
    <lineage>
        <taxon>Eukaryota</taxon>
        <taxon>Metazoa</taxon>
        <taxon>Spiralia</taxon>
        <taxon>Lophotrochozoa</taxon>
        <taxon>Mollusca</taxon>
        <taxon>Gastropoda</taxon>
        <taxon>Heterobranchia</taxon>
        <taxon>Euthyneura</taxon>
        <taxon>Panpulmonata</taxon>
        <taxon>Sacoglossa</taxon>
        <taxon>Placobranchoidea</taxon>
        <taxon>Plakobranchidae</taxon>
        <taxon>Elysia</taxon>
    </lineage>
</organism>
<dbReference type="EMBL" id="RQTK01000039">
    <property type="protein sequence ID" value="RUS90148.1"/>
    <property type="molecule type" value="Genomic_DNA"/>
</dbReference>
<dbReference type="GO" id="GO:0030151">
    <property type="term" value="F:molybdenum ion binding"/>
    <property type="evidence" value="ECO:0007669"/>
    <property type="project" value="InterPro"/>
</dbReference>
<evidence type="ECO:0000313" key="4">
    <source>
        <dbReference type="Proteomes" id="UP000271974"/>
    </source>
</evidence>
<keyword evidence="1" id="KW-0812">Transmembrane</keyword>
<name>A0A3S0ZZU3_ELYCH</name>
<gene>
    <name evidence="3" type="ORF">EGW08_002115</name>
</gene>
<proteinExistence type="predicted"/>
<dbReference type="PANTHER" id="PTHR14237">
    <property type="entry name" value="MOLYBDOPTERIN COFACTOR SULFURASE MOSC"/>
    <property type="match status" value="1"/>
</dbReference>
<dbReference type="AlphaFoldDB" id="A0A3S0ZZU3"/>
<protein>
    <recommendedName>
        <fullName evidence="2">MOSC domain-containing protein</fullName>
    </recommendedName>
</protein>
<comment type="caution">
    <text evidence="3">The sequence shown here is derived from an EMBL/GenBank/DDBJ whole genome shotgun (WGS) entry which is preliminary data.</text>
</comment>
<keyword evidence="4" id="KW-1185">Reference proteome</keyword>
<evidence type="ECO:0000259" key="2">
    <source>
        <dbReference type="PROSITE" id="PS51340"/>
    </source>
</evidence>
<dbReference type="InterPro" id="IPR005302">
    <property type="entry name" value="MoCF_Sase_C"/>
</dbReference>
<accession>A0A3S0ZZU3</accession>
<sequence length="293" mass="33197">MKMLDIFKLGEHKGIVLAVVGGAAVATAAVLLMSRREQKYDQYELVGEVSSIHCYPVKSMQALRHDVGFCSFSGIKMLNTRDRQFVVVRPNGDFITQRQISRMAGIKLSVEGSYLKMQADSMPDIKVLINPKKDEAALVQCRVWKDKMLAQDCGLESGQWLSQYLGEDGLRMLVVIPGVTNRDCKEMNSTQADKLIFQDKGPYLLATEESLGDLIRNMDSPANKEITMKNFRPNLVIKGTKEPWDEDNWTHIVIGKNLRMRVLAPLERCLLTTVNPETYERRDDGEPMKTLKR</sequence>